<protein>
    <submittedName>
        <fullName evidence="1">Uncharacterized protein</fullName>
    </submittedName>
</protein>
<proteinExistence type="predicted"/>
<organism evidence="1 2">
    <name type="scientific">Saccharothrix algeriensis</name>
    <dbReference type="NCBI Taxonomy" id="173560"/>
    <lineage>
        <taxon>Bacteria</taxon>
        <taxon>Bacillati</taxon>
        <taxon>Actinomycetota</taxon>
        <taxon>Actinomycetes</taxon>
        <taxon>Pseudonocardiales</taxon>
        <taxon>Pseudonocardiaceae</taxon>
        <taxon>Saccharothrix</taxon>
    </lineage>
</organism>
<sequence length="47" mass="5310">MVRGPRDDGGRDVAPFPPTQARFVRMTGIQRATGYGYSLYELKVYDT</sequence>
<accession>A0ABS2S6J7</accession>
<keyword evidence="2" id="KW-1185">Reference proteome</keyword>
<name>A0ABS2S6J7_9PSEU</name>
<evidence type="ECO:0000313" key="2">
    <source>
        <dbReference type="Proteomes" id="UP001195724"/>
    </source>
</evidence>
<reference evidence="1 2" key="1">
    <citation type="submission" date="2021-01" db="EMBL/GenBank/DDBJ databases">
        <title>Sequencing the genomes of 1000 actinobacteria strains.</title>
        <authorList>
            <person name="Klenk H.-P."/>
        </authorList>
    </citation>
    <scope>NUCLEOTIDE SEQUENCE [LARGE SCALE GENOMIC DNA]</scope>
    <source>
        <strain evidence="1 2">DSM 44581</strain>
    </source>
</reference>
<evidence type="ECO:0000313" key="1">
    <source>
        <dbReference type="EMBL" id="MBM7811590.1"/>
    </source>
</evidence>
<dbReference type="InterPro" id="IPR008979">
    <property type="entry name" value="Galactose-bd-like_sf"/>
</dbReference>
<dbReference type="SUPFAM" id="SSF49785">
    <property type="entry name" value="Galactose-binding domain-like"/>
    <property type="match status" value="1"/>
</dbReference>
<dbReference type="Proteomes" id="UP001195724">
    <property type="component" value="Unassembled WGS sequence"/>
</dbReference>
<gene>
    <name evidence="1" type="ORF">JOE68_002455</name>
</gene>
<dbReference type="Gene3D" id="2.60.120.260">
    <property type="entry name" value="Galactose-binding domain-like"/>
    <property type="match status" value="1"/>
</dbReference>
<dbReference type="EMBL" id="JAFBCL010000001">
    <property type="protein sequence ID" value="MBM7811590.1"/>
    <property type="molecule type" value="Genomic_DNA"/>
</dbReference>
<comment type="caution">
    <text evidence="1">The sequence shown here is derived from an EMBL/GenBank/DDBJ whole genome shotgun (WGS) entry which is preliminary data.</text>
</comment>